<comment type="caution">
    <text evidence="4">The sequence shown here is derived from an EMBL/GenBank/DDBJ whole genome shotgun (WGS) entry which is preliminary data.</text>
</comment>
<dbReference type="PANTHER" id="PTHR48106:SF7">
    <property type="entry name" value="DEHYDROGENASE, ZINC-CONTAINING, PUTATIVE (AFU_ORTHOLOGUE AFUA_5G10220)-RELATED"/>
    <property type="match status" value="1"/>
</dbReference>
<dbReference type="PANTHER" id="PTHR48106">
    <property type="entry name" value="QUINONE OXIDOREDUCTASE PIG3-RELATED"/>
    <property type="match status" value="1"/>
</dbReference>
<dbReference type="SMART" id="SM00829">
    <property type="entry name" value="PKS_ER"/>
    <property type="match status" value="1"/>
</dbReference>
<dbReference type="InterPro" id="IPR013154">
    <property type="entry name" value="ADH-like_N"/>
</dbReference>
<protein>
    <submittedName>
        <fullName evidence="4">Zinc-binding dehydrogenase</fullName>
    </submittedName>
</protein>
<dbReference type="InterPro" id="IPR013149">
    <property type="entry name" value="ADH-like_C"/>
</dbReference>
<dbReference type="InterPro" id="IPR036291">
    <property type="entry name" value="NAD(P)-bd_dom_sf"/>
</dbReference>
<dbReference type="Pfam" id="PF00107">
    <property type="entry name" value="ADH_zinc_N"/>
    <property type="match status" value="1"/>
</dbReference>
<organism evidence="4 5">
    <name type="scientific">Vibrio ulleungensis</name>
    <dbReference type="NCBI Taxonomy" id="2807619"/>
    <lineage>
        <taxon>Bacteria</taxon>
        <taxon>Pseudomonadati</taxon>
        <taxon>Pseudomonadota</taxon>
        <taxon>Gammaproteobacteria</taxon>
        <taxon>Vibrionales</taxon>
        <taxon>Vibrionaceae</taxon>
        <taxon>Vibrio</taxon>
    </lineage>
</organism>
<dbReference type="Pfam" id="PF08240">
    <property type="entry name" value="ADH_N"/>
    <property type="match status" value="1"/>
</dbReference>
<gene>
    <name evidence="4" type="ORF">JQC93_03530</name>
</gene>
<dbReference type="RefSeq" id="WP_205157067.1">
    <property type="nucleotide sequence ID" value="NZ_JAFEUM010000001.1"/>
</dbReference>
<evidence type="ECO:0000259" key="3">
    <source>
        <dbReference type="SMART" id="SM00829"/>
    </source>
</evidence>
<dbReference type="SUPFAM" id="SSF50129">
    <property type="entry name" value="GroES-like"/>
    <property type="match status" value="1"/>
</dbReference>
<dbReference type="InterPro" id="IPR011032">
    <property type="entry name" value="GroES-like_sf"/>
</dbReference>
<accession>A0ABS2HH28</accession>
<dbReference type="Proteomes" id="UP000809621">
    <property type="component" value="Unassembled WGS sequence"/>
</dbReference>
<evidence type="ECO:0000256" key="2">
    <source>
        <dbReference type="ARBA" id="ARBA00023002"/>
    </source>
</evidence>
<reference evidence="4 5" key="1">
    <citation type="submission" date="2021-02" db="EMBL/GenBank/DDBJ databases">
        <authorList>
            <person name="Park J.-S."/>
        </authorList>
    </citation>
    <scope>NUCLEOTIDE SEQUENCE [LARGE SCALE GENOMIC DNA]</scope>
    <source>
        <strain evidence="4 5">188UL20-2</strain>
    </source>
</reference>
<dbReference type="SUPFAM" id="SSF51735">
    <property type="entry name" value="NAD(P)-binding Rossmann-fold domains"/>
    <property type="match status" value="1"/>
</dbReference>
<dbReference type="InterPro" id="IPR020843">
    <property type="entry name" value="ER"/>
</dbReference>
<keyword evidence="2" id="KW-0560">Oxidoreductase</keyword>
<keyword evidence="5" id="KW-1185">Reference proteome</keyword>
<evidence type="ECO:0000256" key="1">
    <source>
        <dbReference type="ARBA" id="ARBA00022857"/>
    </source>
</evidence>
<evidence type="ECO:0000313" key="5">
    <source>
        <dbReference type="Proteomes" id="UP000809621"/>
    </source>
</evidence>
<dbReference type="EMBL" id="JAFEUM010000001">
    <property type="protein sequence ID" value="MBM7035468.1"/>
    <property type="molecule type" value="Genomic_DNA"/>
</dbReference>
<evidence type="ECO:0000313" key="4">
    <source>
        <dbReference type="EMBL" id="MBM7035468.1"/>
    </source>
</evidence>
<sequence>MKALTYHLQMDKFYLSELVEPELENAWDVVVKVHAVGLNPVDAKVNFWKALVPDIDNTFVGGLDVSGTVVKVGDNVESWDIGDKVLYHGNMRRTRGGCAEFAVHDARTLTSHPEVSHELAAATPCAGWTAWRALVDKLDIETRDSIYIVGGSGGVGGFAIQIAKYFGVDKIITSCSEKNHDYVRDLGATHVIDYQKQDIVKEIMAITDGHGVDVALDCVGGDNDIIAATALAFEGEMVELVQTVRPSEYPDAFLRGLSFHQLSLGSGHVNDHSGRTGITDAGVQFNQLLENGHIRVPALEVIELEHAANALKDIRNQRTVGKIVVKIE</sequence>
<feature type="domain" description="Enoyl reductase (ER)" evidence="3">
    <location>
        <begin position="8"/>
        <end position="325"/>
    </location>
</feature>
<dbReference type="Gene3D" id="3.40.50.720">
    <property type="entry name" value="NAD(P)-binding Rossmann-like Domain"/>
    <property type="match status" value="1"/>
</dbReference>
<name>A0ABS2HH28_9VIBR</name>
<proteinExistence type="predicted"/>
<dbReference type="Gene3D" id="3.90.180.10">
    <property type="entry name" value="Medium-chain alcohol dehydrogenases, catalytic domain"/>
    <property type="match status" value="1"/>
</dbReference>
<keyword evidence="1" id="KW-0521">NADP</keyword>